<evidence type="ECO:0000313" key="1">
    <source>
        <dbReference type="EMBL" id="MUM77280.1"/>
    </source>
</evidence>
<evidence type="ECO:0000313" key="2">
    <source>
        <dbReference type="Proteomes" id="UP000461162"/>
    </source>
</evidence>
<reference evidence="1 2" key="1">
    <citation type="submission" date="2019-11" db="EMBL/GenBank/DDBJ databases">
        <title>Pseudodesulfovibrio alkaliphilus, sp. nov., an alkaliphilic sulfate-reducing bacteria from mud volcano of Taman peninsula, Russia.</title>
        <authorList>
            <person name="Frolova A."/>
            <person name="Merkel A.Y."/>
            <person name="Slobodkin A.I."/>
        </authorList>
    </citation>
    <scope>NUCLEOTIDE SEQUENCE [LARGE SCALE GENOMIC DNA]</scope>
    <source>
        <strain evidence="1 2">F-1</strain>
    </source>
</reference>
<keyword evidence="2" id="KW-1185">Reference proteome</keyword>
<proteinExistence type="predicted"/>
<comment type="caution">
    <text evidence="1">The sequence shown here is derived from an EMBL/GenBank/DDBJ whole genome shotgun (WGS) entry which is preliminary data.</text>
</comment>
<dbReference type="EMBL" id="WODC01000003">
    <property type="protein sequence ID" value="MUM77280.1"/>
    <property type="molecule type" value="Genomic_DNA"/>
</dbReference>
<dbReference type="Proteomes" id="UP000461162">
    <property type="component" value="Unassembled WGS sequence"/>
</dbReference>
<protein>
    <submittedName>
        <fullName evidence="1">Uncharacterized protein</fullName>
    </submittedName>
</protein>
<dbReference type="RefSeq" id="WP_155933259.1">
    <property type="nucleotide sequence ID" value="NZ_WODC01000003.1"/>
</dbReference>
<sequence>MTMTKDINDWRATLPEEWTVRLTGEDGEEREIPLREHPALARYASKDEAVKALVHAQKLLGRTPEGYIRLPGPDADAEQMAAFHAALGRPESPDDYTLPELELPEDLELREELIAGLRARAHELGLTPAQVAGLYHWFLPLVLDAHHCLRDEAQRLRDSELESLRAVHRGETPRLLDKALRAAEAIGGEELLDALTRTGAGDRAAVISAFAKIAPLVLESGLRGAPSGWGEELSREKLREMMQDPRYHDPSRRDDTYVTKVRKGFEALYPGNYVPGGQI</sequence>
<name>A0A7K1KMK9_9BACT</name>
<organism evidence="1 2">
    <name type="scientific">Pseudodesulfovibrio alkaliphilus</name>
    <dbReference type="NCBI Taxonomy" id="2661613"/>
    <lineage>
        <taxon>Bacteria</taxon>
        <taxon>Pseudomonadati</taxon>
        <taxon>Thermodesulfobacteriota</taxon>
        <taxon>Desulfovibrionia</taxon>
        <taxon>Desulfovibrionales</taxon>
        <taxon>Desulfovibrionaceae</taxon>
    </lineage>
</organism>
<dbReference type="AlphaFoldDB" id="A0A7K1KMK9"/>
<accession>A0A7K1KMK9</accession>
<gene>
    <name evidence="1" type="ORF">GKC30_06515</name>
</gene>